<evidence type="ECO:0000259" key="3">
    <source>
        <dbReference type="Pfam" id="PF04967"/>
    </source>
</evidence>
<dbReference type="EMBL" id="JBHTAH010000005">
    <property type="protein sequence ID" value="MFC7069466.1"/>
    <property type="molecule type" value="Genomic_DNA"/>
</dbReference>
<feature type="domain" description="HTH bat-type" evidence="3">
    <location>
        <begin position="180"/>
        <end position="232"/>
    </location>
</feature>
<comment type="caution">
    <text evidence="4">The sequence shown here is derived from an EMBL/GenBank/DDBJ whole genome shotgun (WGS) entry which is preliminary data.</text>
</comment>
<evidence type="ECO:0000313" key="5">
    <source>
        <dbReference type="Proteomes" id="UP001596461"/>
    </source>
</evidence>
<gene>
    <name evidence="4" type="ORF">ACFQL9_07425</name>
</gene>
<name>A0ABD5WDP3_9EURY</name>
<keyword evidence="2" id="KW-0804">Transcription</keyword>
<accession>A0ABD5WDP3</accession>
<dbReference type="RefSeq" id="WP_284030386.1">
    <property type="nucleotide sequence ID" value="NZ_CP126154.1"/>
</dbReference>
<keyword evidence="5" id="KW-1185">Reference proteome</keyword>
<organism evidence="4 5">
    <name type="scientific">Halobaculum lipolyticum</name>
    <dbReference type="NCBI Taxonomy" id="3032001"/>
    <lineage>
        <taxon>Archaea</taxon>
        <taxon>Methanobacteriati</taxon>
        <taxon>Methanobacteriota</taxon>
        <taxon>Stenosarchaea group</taxon>
        <taxon>Halobacteria</taxon>
        <taxon>Halobacteriales</taxon>
        <taxon>Haloferacaceae</taxon>
        <taxon>Halobaculum</taxon>
    </lineage>
</organism>
<dbReference type="PANTHER" id="PTHR34236:SF1">
    <property type="entry name" value="DIMETHYL SULFOXIDE REDUCTASE TRANSCRIPTIONAL ACTIVATOR"/>
    <property type="match status" value="1"/>
</dbReference>
<sequence length="242" mass="26833">MSTEPGARGERSMREVTLKIKHNGQPECEVSERYPEVTMRSVSSMTGRRTERKRIIEVSGDPDEVAAFIDDFRESEPVIAAEAVTPLGESTVFVALTVDAEQWDSIAEQFAELGVHYRMGTIITGGWERWTLYLDDDDDLPAIIAAVEDRGNDVTLVRQVEMDQMEPSSRFETVGALHDLTDRQRQTLGTAIRLGYYGHEKRAGIEDIANALGIGTTTAWEHLARAEGKVMADLGDFLGGDE</sequence>
<proteinExistence type="predicted"/>
<evidence type="ECO:0000256" key="1">
    <source>
        <dbReference type="ARBA" id="ARBA00023015"/>
    </source>
</evidence>
<evidence type="ECO:0000256" key="2">
    <source>
        <dbReference type="ARBA" id="ARBA00023163"/>
    </source>
</evidence>
<protein>
    <submittedName>
        <fullName evidence="4">Helix-turn-helix domain-containing protein</fullName>
    </submittedName>
</protein>
<dbReference type="Pfam" id="PF04967">
    <property type="entry name" value="HTH_10"/>
    <property type="match status" value="1"/>
</dbReference>
<dbReference type="Proteomes" id="UP001596461">
    <property type="component" value="Unassembled WGS sequence"/>
</dbReference>
<dbReference type="GeneID" id="81125218"/>
<keyword evidence="1" id="KW-0805">Transcription regulation</keyword>
<reference evidence="4 5" key="1">
    <citation type="journal article" date="2019" name="Int. J. Syst. Evol. Microbiol.">
        <title>The Global Catalogue of Microorganisms (GCM) 10K type strain sequencing project: providing services to taxonomists for standard genome sequencing and annotation.</title>
        <authorList>
            <consortium name="The Broad Institute Genomics Platform"/>
            <consortium name="The Broad Institute Genome Sequencing Center for Infectious Disease"/>
            <person name="Wu L."/>
            <person name="Ma J."/>
        </authorList>
    </citation>
    <scope>NUCLEOTIDE SEQUENCE [LARGE SCALE GENOMIC DNA]</scope>
    <source>
        <strain evidence="4 5">DT31</strain>
    </source>
</reference>
<dbReference type="AlphaFoldDB" id="A0ABD5WDP3"/>
<dbReference type="InterPro" id="IPR007050">
    <property type="entry name" value="HTH_bacterioopsin"/>
</dbReference>
<evidence type="ECO:0000313" key="4">
    <source>
        <dbReference type="EMBL" id="MFC7069466.1"/>
    </source>
</evidence>
<dbReference type="PANTHER" id="PTHR34236">
    <property type="entry name" value="DIMETHYL SULFOXIDE REDUCTASE TRANSCRIPTIONAL ACTIVATOR"/>
    <property type="match status" value="1"/>
</dbReference>